<evidence type="ECO:0000313" key="2">
    <source>
        <dbReference type="Proteomes" id="UP001055879"/>
    </source>
</evidence>
<reference evidence="2" key="1">
    <citation type="journal article" date="2022" name="Mol. Ecol. Resour.">
        <title>The genomes of chicory, endive, great burdock and yacon provide insights into Asteraceae palaeo-polyploidization history and plant inulin production.</title>
        <authorList>
            <person name="Fan W."/>
            <person name="Wang S."/>
            <person name="Wang H."/>
            <person name="Wang A."/>
            <person name="Jiang F."/>
            <person name="Liu H."/>
            <person name="Zhao H."/>
            <person name="Xu D."/>
            <person name="Zhang Y."/>
        </authorList>
    </citation>
    <scope>NUCLEOTIDE SEQUENCE [LARGE SCALE GENOMIC DNA]</scope>
    <source>
        <strain evidence="2">cv. Niubang</strain>
    </source>
</reference>
<sequence length="167" mass="18974">MQIRKEIKKDLIKSFRLLAREPKFMRMRLEEREYLRGSLVETKILKEEGMVTVKRSSSYNADRTNNSDSFSDKEESTTTRTKCISRSLKASLGKQLESESMRSPIFEGPTILSERGTGSSTVSPCPCNGSRKRMIEPYQEPIRQIGVVKGARVIIHSEAPFDIKGNL</sequence>
<dbReference type="Proteomes" id="UP001055879">
    <property type="component" value="Linkage Group LG04"/>
</dbReference>
<proteinExistence type="predicted"/>
<keyword evidence="2" id="KW-1185">Reference proteome</keyword>
<accession>A0ACB9CMB5</accession>
<comment type="caution">
    <text evidence="1">The sequence shown here is derived from an EMBL/GenBank/DDBJ whole genome shotgun (WGS) entry which is preliminary data.</text>
</comment>
<organism evidence="1 2">
    <name type="scientific">Arctium lappa</name>
    <name type="common">Greater burdock</name>
    <name type="synonym">Lappa major</name>
    <dbReference type="NCBI Taxonomy" id="4217"/>
    <lineage>
        <taxon>Eukaryota</taxon>
        <taxon>Viridiplantae</taxon>
        <taxon>Streptophyta</taxon>
        <taxon>Embryophyta</taxon>
        <taxon>Tracheophyta</taxon>
        <taxon>Spermatophyta</taxon>
        <taxon>Magnoliopsida</taxon>
        <taxon>eudicotyledons</taxon>
        <taxon>Gunneridae</taxon>
        <taxon>Pentapetalae</taxon>
        <taxon>asterids</taxon>
        <taxon>campanulids</taxon>
        <taxon>Asterales</taxon>
        <taxon>Asteraceae</taxon>
        <taxon>Carduoideae</taxon>
        <taxon>Cardueae</taxon>
        <taxon>Arctiinae</taxon>
        <taxon>Arctium</taxon>
    </lineage>
</organism>
<reference evidence="1 2" key="2">
    <citation type="journal article" date="2022" name="Mol. Ecol. Resour.">
        <title>The genomes of chicory, endive, great burdock and yacon provide insights into Asteraceae paleo-polyploidization history and plant inulin production.</title>
        <authorList>
            <person name="Fan W."/>
            <person name="Wang S."/>
            <person name="Wang H."/>
            <person name="Wang A."/>
            <person name="Jiang F."/>
            <person name="Liu H."/>
            <person name="Zhao H."/>
            <person name="Xu D."/>
            <person name="Zhang Y."/>
        </authorList>
    </citation>
    <scope>NUCLEOTIDE SEQUENCE [LARGE SCALE GENOMIC DNA]</scope>
    <source>
        <strain evidence="2">cv. Niubang</strain>
    </source>
</reference>
<gene>
    <name evidence="1" type="ORF">L6452_14962</name>
</gene>
<evidence type="ECO:0000313" key="1">
    <source>
        <dbReference type="EMBL" id="KAI3735464.1"/>
    </source>
</evidence>
<protein>
    <submittedName>
        <fullName evidence="1">Uncharacterized protein</fullName>
    </submittedName>
</protein>
<name>A0ACB9CMB5_ARCLA</name>
<dbReference type="EMBL" id="CM042050">
    <property type="protein sequence ID" value="KAI3735464.1"/>
    <property type="molecule type" value="Genomic_DNA"/>
</dbReference>